<dbReference type="PANTHER" id="PTHR30408:SF12">
    <property type="entry name" value="TYPE I RESTRICTION ENZYME MJAVIII SPECIFICITY SUBUNIT"/>
    <property type="match status" value="1"/>
</dbReference>
<evidence type="ECO:0000256" key="2">
    <source>
        <dbReference type="ARBA" id="ARBA00022747"/>
    </source>
</evidence>
<protein>
    <submittedName>
        <fullName evidence="5">Restriction endonuclease subunit S</fullName>
    </submittedName>
</protein>
<evidence type="ECO:0000259" key="4">
    <source>
        <dbReference type="Pfam" id="PF01420"/>
    </source>
</evidence>
<dbReference type="SUPFAM" id="SSF116734">
    <property type="entry name" value="DNA methylase specificity domain"/>
    <property type="match status" value="2"/>
</dbReference>
<keyword evidence="5" id="KW-0540">Nuclease</keyword>
<dbReference type="PANTHER" id="PTHR30408">
    <property type="entry name" value="TYPE-1 RESTRICTION ENZYME ECOKI SPECIFICITY PROTEIN"/>
    <property type="match status" value="1"/>
</dbReference>
<evidence type="ECO:0000256" key="1">
    <source>
        <dbReference type="ARBA" id="ARBA00010923"/>
    </source>
</evidence>
<reference evidence="5" key="1">
    <citation type="journal article" date="2018" name="Antimicrob. Agents Chemother.">
        <title>Characterization of the complete nucleotide sequences of IMP-4-encoding plasmids, belonging to diverse Inc families, recovered from Enterobacteriaceae of wildlife origin.</title>
        <authorList>
            <person name="Dolejska M."/>
            <person name="Papagiannitsis C.C."/>
            <person name="Pratova H."/>
            <person name="Medvecky M."/>
            <person name="Davidova Gerzova L."/>
            <person name="Valcek A."/>
        </authorList>
    </citation>
    <scope>NUCLEOTIDE SEQUENCE</scope>
    <source>
        <plasmid evidence="5">pEc1675</plasmid>
    </source>
</reference>
<dbReference type="RefSeq" id="WP_023135724.1">
    <property type="nucleotide sequence ID" value="NZ_CP067400.1"/>
</dbReference>
<organism evidence="5">
    <name type="scientific">Escherichia coli</name>
    <dbReference type="NCBI Taxonomy" id="562"/>
    <lineage>
        <taxon>Bacteria</taxon>
        <taxon>Pseudomonadati</taxon>
        <taxon>Pseudomonadota</taxon>
        <taxon>Gammaproteobacteria</taxon>
        <taxon>Enterobacterales</taxon>
        <taxon>Enterobacteriaceae</taxon>
        <taxon>Escherichia</taxon>
    </lineage>
</organism>
<dbReference type="GO" id="GO:0004519">
    <property type="term" value="F:endonuclease activity"/>
    <property type="evidence" value="ECO:0007669"/>
    <property type="project" value="UniProtKB-KW"/>
</dbReference>
<dbReference type="AlphaFoldDB" id="A0A2L1KTS8"/>
<dbReference type="Pfam" id="PF01420">
    <property type="entry name" value="Methylase_S"/>
    <property type="match status" value="1"/>
</dbReference>
<keyword evidence="5" id="KW-0614">Plasmid</keyword>
<dbReference type="Gene3D" id="1.10.287.1120">
    <property type="entry name" value="Bipartite methylase S protein"/>
    <property type="match status" value="1"/>
</dbReference>
<geneLocation type="plasmid" evidence="5">
    <name>pEc1675</name>
</geneLocation>
<comment type="similarity">
    <text evidence="1">Belongs to the type-I restriction system S methylase family.</text>
</comment>
<evidence type="ECO:0000313" key="5">
    <source>
        <dbReference type="EMBL" id="AVE25957.1"/>
    </source>
</evidence>
<feature type="domain" description="Type I restriction modification DNA specificity" evidence="4">
    <location>
        <begin position="115"/>
        <end position="183"/>
    </location>
</feature>
<accession>A0A2L1KTS8</accession>
<keyword evidence="5" id="KW-0255">Endonuclease</keyword>
<proteinExistence type="inferred from homology"/>
<name>A0A2L1KTS8_ECOLX</name>
<dbReference type="InterPro" id="IPR000055">
    <property type="entry name" value="Restrct_endonuc_typeI_TRD"/>
</dbReference>
<keyword evidence="5" id="KW-0378">Hydrolase</keyword>
<dbReference type="InterPro" id="IPR052021">
    <property type="entry name" value="Type-I_RS_S_subunit"/>
</dbReference>
<sequence>MMKISEMPKYEVYKDSGVEWLGDIPASWSLLANKHIFRLKKKQVGKRSSEYDLLSLTLRGVIKRDMENPEGKFPAEFDTYQEVQCGDFIFCLFDVEETPRTVGLSPFNGMITGAYTVFELNDNFDNRFLYYFYMNLDAKKMLKPLYRGLRNTIPKDSFLSFKTFVPPHEQQTRIANFLDKKTALIDEAISIKEQQISLLKERKQIIIQQAVTQGLDPNVPMKDSGVDWIGKIPAHWDIVPGFTVFKEGKDSNKGMIESQVLSLSYGNVIIKPEEKLVGLVPESFETYQIALPGDIIIRCTDLQNDKTSLRTGIVRNKGIITSAYLNLRLKTEHSAEFMHYFLHVLDITKTIYRFGSGLRQNLSYKDFKHMRILMPPKAEQIEIVNYINNQVEVTESSIDLIKNKIEKLKEYKTTLINSAVTGKIKITPEMVEQ</sequence>
<keyword evidence="2" id="KW-0680">Restriction system</keyword>
<dbReference type="GO" id="GO:0003677">
    <property type="term" value="F:DNA binding"/>
    <property type="evidence" value="ECO:0007669"/>
    <property type="project" value="UniProtKB-KW"/>
</dbReference>
<dbReference type="InterPro" id="IPR044946">
    <property type="entry name" value="Restrct_endonuc_typeI_TRD_sf"/>
</dbReference>
<dbReference type="Gene3D" id="3.90.220.20">
    <property type="entry name" value="DNA methylase specificity domains"/>
    <property type="match status" value="2"/>
</dbReference>
<evidence type="ECO:0000256" key="3">
    <source>
        <dbReference type="ARBA" id="ARBA00023125"/>
    </source>
</evidence>
<dbReference type="EMBL" id="MG516909">
    <property type="protein sequence ID" value="AVE25957.1"/>
    <property type="molecule type" value="Genomic_DNA"/>
</dbReference>
<dbReference type="GO" id="GO:0009307">
    <property type="term" value="P:DNA restriction-modification system"/>
    <property type="evidence" value="ECO:0007669"/>
    <property type="project" value="UniProtKB-KW"/>
</dbReference>
<keyword evidence="3" id="KW-0238">DNA-binding</keyword>
<dbReference type="CDD" id="cd16961">
    <property type="entry name" value="RMtype1_S_TRD-CR_like"/>
    <property type="match status" value="1"/>
</dbReference>